<organism evidence="11 12">
    <name type="scientific">Tilletia horrida</name>
    <dbReference type="NCBI Taxonomy" id="155126"/>
    <lineage>
        <taxon>Eukaryota</taxon>
        <taxon>Fungi</taxon>
        <taxon>Dikarya</taxon>
        <taxon>Basidiomycota</taxon>
        <taxon>Ustilaginomycotina</taxon>
        <taxon>Exobasidiomycetes</taxon>
        <taxon>Tilletiales</taxon>
        <taxon>Tilletiaceae</taxon>
        <taxon>Tilletia</taxon>
    </lineage>
</organism>
<feature type="domain" description="O-acyltransferase WSD1 C-terminal" evidence="10">
    <location>
        <begin position="455"/>
        <end position="579"/>
    </location>
</feature>
<dbReference type="InterPro" id="IPR004255">
    <property type="entry name" value="O-acyltransferase_WSD1_N"/>
</dbReference>
<feature type="region of interest" description="Disordered" evidence="8">
    <location>
        <begin position="1"/>
        <end position="53"/>
    </location>
</feature>
<evidence type="ECO:0000259" key="10">
    <source>
        <dbReference type="Pfam" id="PF06974"/>
    </source>
</evidence>
<evidence type="ECO:0000256" key="5">
    <source>
        <dbReference type="ARBA" id="ARBA00024360"/>
    </source>
</evidence>
<dbReference type="InterPro" id="IPR045034">
    <property type="entry name" value="O-acyltransferase_WSD1-like"/>
</dbReference>
<accession>A0AAN6GRT6</accession>
<protein>
    <recommendedName>
        <fullName evidence="13">Diacylglycerol O-acyltransferase</fullName>
    </recommendedName>
</protein>
<evidence type="ECO:0000256" key="3">
    <source>
        <dbReference type="ARBA" id="ARBA00022679"/>
    </source>
</evidence>
<dbReference type="InterPro" id="IPR009721">
    <property type="entry name" value="O-acyltransferase_WSD1_C"/>
</dbReference>
<dbReference type="GO" id="GO:0005886">
    <property type="term" value="C:plasma membrane"/>
    <property type="evidence" value="ECO:0007669"/>
    <property type="project" value="TreeGrafter"/>
</dbReference>
<dbReference type="EMBL" id="JAPDMZ010000092">
    <property type="protein sequence ID" value="KAK0550462.1"/>
    <property type="molecule type" value="Genomic_DNA"/>
</dbReference>
<feature type="region of interest" description="Disordered" evidence="8">
    <location>
        <begin position="298"/>
        <end position="319"/>
    </location>
</feature>
<evidence type="ECO:0000259" key="9">
    <source>
        <dbReference type="Pfam" id="PF03007"/>
    </source>
</evidence>
<proteinExistence type="inferred from homology"/>
<evidence type="ECO:0000256" key="2">
    <source>
        <dbReference type="ARBA" id="ARBA00005189"/>
    </source>
</evidence>
<name>A0AAN6GRT6_9BASI</name>
<evidence type="ECO:0000256" key="7">
    <source>
        <dbReference type="ARBA" id="ARBA00048109"/>
    </source>
</evidence>
<dbReference type="GO" id="GO:0047196">
    <property type="term" value="F:long-chain-alcohol O-fatty-acyltransferase activity"/>
    <property type="evidence" value="ECO:0007669"/>
    <property type="project" value="UniProtKB-EC"/>
</dbReference>
<evidence type="ECO:0008006" key="13">
    <source>
        <dbReference type="Google" id="ProtNLM"/>
    </source>
</evidence>
<keyword evidence="3" id="KW-0808">Transferase</keyword>
<dbReference type="PANTHER" id="PTHR31650:SF1">
    <property type="entry name" value="WAX ESTER SYNTHASE_DIACYLGLYCEROL ACYLTRANSFERASE 4-RELATED"/>
    <property type="match status" value="1"/>
</dbReference>
<dbReference type="PANTHER" id="PTHR31650">
    <property type="entry name" value="O-ACYLTRANSFERASE (WSD1-LIKE) FAMILY PROTEIN"/>
    <property type="match status" value="1"/>
</dbReference>
<comment type="pathway">
    <text evidence="2">Lipid metabolism.</text>
</comment>
<dbReference type="Pfam" id="PF03007">
    <property type="entry name" value="WS_DGAT_cat"/>
    <property type="match status" value="1"/>
</dbReference>
<comment type="similarity">
    <text evidence="5">In the N-terminal section; belongs to the long-chain O-acyltransferase family.</text>
</comment>
<gene>
    <name evidence="11" type="ORF">OC846_003659</name>
</gene>
<sequence length="596" mass="66956">MSGFKGNQKNSLPAAEPARLTAAEQGAAFRNKNQAQLQRADPRPHRPEQPASPDAVIDHAEKATPHRSEPLPLPKNLKRVKPLTGIDNLALLMEDDGYQTVCWSMYEFKDELSLATVDDFFRKLAQMYDKYRYLVVFDPAQASKMERERVKREKKGEVPPRSDEQIAKEKRTRTFNKGRRTIWSKTLKAGGPFRPARWVFDETFDVTENIQEVTCPGSGSEKDLYALAGSFLSRRFDWNKPCWEALLVNGLNTTQGGKSALMIKIHHCFSDGQGMIQSYHTALAALEAGKDIKEVQAQADRAAGTKKPGSRGTKPTLAGTLSHSWHTVRGLYFRSRKSFDYDPSRSGSAKRAPGRLYFQSEGIAMDDIKLIRTAFSTDKMRLTLNDVACAVLSRALRIAAEREAEQRGKKVKDKRVAIFVPISVRPQGDWSLSNFTTGAIAWFSFHDPKERSFEDLLAQVNREMGRIKKSHLPKIWYTTFDFFCKMRIYMMPNYPVARSIFQKAYREYHVATNVPGPSKPVKFGGHEAFSYHVLPPSSPGKATLAIGMISYADFFSLAVSCDDVPELARLPETITGAFQDAARELIDAARVKVGKA</sequence>
<reference evidence="11" key="1">
    <citation type="journal article" date="2023" name="PhytoFront">
        <title>Draft Genome Resources of Seven Strains of Tilletia horrida, Causal Agent of Kernel Smut of Rice.</title>
        <authorList>
            <person name="Khanal S."/>
            <person name="Antony Babu S."/>
            <person name="Zhou X.G."/>
        </authorList>
    </citation>
    <scope>NUCLEOTIDE SEQUENCE</scope>
    <source>
        <strain evidence="11">TX6</strain>
    </source>
</reference>
<evidence type="ECO:0000256" key="1">
    <source>
        <dbReference type="ARBA" id="ARBA00004771"/>
    </source>
</evidence>
<dbReference type="GO" id="GO:0019432">
    <property type="term" value="P:triglyceride biosynthetic process"/>
    <property type="evidence" value="ECO:0007669"/>
    <property type="project" value="TreeGrafter"/>
</dbReference>
<comment type="caution">
    <text evidence="11">The sequence shown here is derived from an EMBL/GenBank/DDBJ whole genome shotgun (WGS) entry which is preliminary data.</text>
</comment>
<dbReference type="GO" id="GO:0004144">
    <property type="term" value="F:diacylglycerol O-acyltransferase activity"/>
    <property type="evidence" value="ECO:0007669"/>
    <property type="project" value="UniProtKB-EC"/>
</dbReference>
<evidence type="ECO:0000313" key="12">
    <source>
        <dbReference type="Proteomes" id="UP001176517"/>
    </source>
</evidence>
<comment type="pathway">
    <text evidence="1">Glycerolipid metabolism; triacylglycerol biosynthesis.</text>
</comment>
<evidence type="ECO:0000313" key="11">
    <source>
        <dbReference type="EMBL" id="KAK0550462.1"/>
    </source>
</evidence>
<comment type="catalytic activity">
    <reaction evidence="7">
        <text>an acyl-CoA + a 1,2-diacyl-sn-glycerol = a triacyl-sn-glycerol + CoA</text>
        <dbReference type="Rhea" id="RHEA:10868"/>
        <dbReference type="ChEBI" id="CHEBI:17815"/>
        <dbReference type="ChEBI" id="CHEBI:57287"/>
        <dbReference type="ChEBI" id="CHEBI:58342"/>
        <dbReference type="ChEBI" id="CHEBI:64615"/>
        <dbReference type="EC" id="2.3.1.20"/>
    </reaction>
</comment>
<dbReference type="Proteomes" id="UP001176517">
    <property type="component" value="Unassembled WGS sequence"/>
</dbReference>
<evidence type="ECO:0000256" key="8">
    <source>
        <dbReference type="SAM" id="MobiDB-lite"/>
    </source>
</evidence>
<feature type="domain" description="O-acyltransferase WSD1-like N-terminal" evidence="9">
    <location>
        <begin position="185"/>
        <end position="332"/>
    </location>
</feature>
<dbReference type="AlphaFoldDB" id="A0AAN6GRT6"/>
<feature type="compositionally biased region" description="Polar residues" evidence="8">
    <location>
        <begin position="1"/>
        <end position="11"/>
    </location>
</feature>
<keyword evidence="4" id="KW-0012">Acyltransferase</keyword>
<dbReference type="Pfam" id="PF06974">
    <property type="entry name" value="WS_DGAT_C"/>
    <property type="match status" value="1"/>
</dbReference>
<evidence type="ECO:0000256" key="4">
    <source>
        <dbReference type="ARBA" id="ARBA00023315"/>
    </source>
</evidence>
<keyword evidence="12" id="KW-1185">Reference proteome</keyword>
<comment type="catalytic activity">
    <reaction evidence="6">
        <text>a long chain fatty alcohol + a fatty acyl-CoA = a long-chain alcohol wax ester + CoA</text>
        <dbReference type="Rhea" id="RHEA:38443"/>
        <dbReference type="ChEBI" id="CHEBI:17135"/>
        <dbReference type="ChEBI" id="CHEBI:57287"/>
        <dbReference type="ChEBI" id="CHEBI:77636"/>
        <dbReference type="ChEBI" id="CHEBI:235323"/>
        <dbReference type="EC" id="2.3.1.75"/>
    </reaction>
</comment>
<evidence type="ECO:0000256" key="6">
    <source>
        <dbReference type="ARBA" id="ARBA00047604"/>
    </source>
</evidence>